<dbReference type="EMBL" id="JBITGY010000014">
    <property type="protein sequence ID" value="MFI6504358.1"/>
    <property type="molecule type" value="Genomic_DNA"/>
</dbReference>
<dbReference type="PANTHER" id="PTHR35908">
    <property type="entry name" value="HYPOTHETICAL FUSION PROTEIN"/>
    <property type="match status" value="1"/>
</dbReference>
<dbReference type="SUPFAM" id="SSF54593">
    <property type="entry name" value="Glyoxalase/Bleomycin resistance protein/Dihydroxybiphenyl dioxygenase"/>
    <property type="match status" value="1"/>
</dbReference>
<sequence length="126" mass="14223">MTGIATFRTTVLDCPDPIELARFYSQLLGWPVESEDDPTWVVVTEGGAPRRLAFQLAEDYQPPDWPNPDKPQQLHIDVTVDDLDLAEDQVLKIGAHKHEHQPSEDDTFRVFLDPAGHPFCLCVDVD</sequence>
<dbReference type="CDD" id="cd06587">
    <property type="entry name" value="VOC"/>
    <property type="match status" value="1"/>
</dbReference>
<organism evidence="2 3">
    <name type="scientific">Nonomuraea typhae</name>
    <dbReference type="NCBI Taxonomy" id="2603600"/>
    <lineage>
        <taxon>Bacteria</taxon>
        <taxon>Bacillati</taxon>
        <taxon>Actinomycetota</taxon>
        <taxon>Actinomycetes</taxon>
        <taxon>Streptosporangiales</taxon>
        <taxon>Streptosporangiaceae</taxon>
        <taxon>Nonomuraea</taxon>
    </lineage>
</organism>
<gene>
    <name evidence="2" type="ORF">ACIBG2_43730</name>
</gene>
<accession>A0ABW7Z8C8</accession>
<dbReference type="RefSeq" id="WP_397090106.1">
    <property type="nucleotide sequence ID" value="NZ_JBITGY010000014.1"/>
</dbReference>
<protein>
    <submittedName>
        <fullName evidence="2">VOC family protein</fullName>
    </submittedName>
</protein>
<name>A0ABW7Z8C8_9ACTN</name>
<evidence type="ECO:0000313" key="2">
    <source>
        <dbReference type="EMBL" id="MFI6504358.1"/>
    </source>
</evidence>
<keyword evidence="3" id="KW-1185">Reference proteome</keyword>
<dbReference type="InterPro" id="IPR037523">
    <property type="entry name" value="VOC_core"/>
</dbReference>
<dbReference type="PANTHER" id="PTHR35908:SF1">
    <property type="entry name" value="CONSERVED PROTEIN"/>
    <property type="match status" value="1"/>
</dbReference>
<dbReference type="InterPro" id="IPR041581">
    <property type="entry name" value="Glyoxalase_6"/>
</dbReference>
<dbReference type="Pfam" id="PF18029">
    <property type="entry name" value="Glyoxalase_6"/>
    <property type="match status" value="1"/>
</dbReference>
<evidence type="ECO:0000259" key="1">
    <source>
        <dbReference type="PROSITE" id="PS51819"/>
    </source>
</evidence>
<dbReference type="PROSITE" id="PS51819">
    <property type="entry name" value="VOC"/>
    <property type="match status" value="1"/>
</dbReference>
<dbReference type="Proteomes" id="UP001612741">
    <property type="component" value="Unassembled WGS sequence"/>
</dbReference>
<evidence type="ECO:0000313" key="3">
    <source>
        <dbReference type="Proteomes" id="UP001612741"/>
    </source>
</evidence>
<proteinExistence type="predicted"/>
<comment type="caution">
    <text evidence="2">The sequence shown here is derived from an EMBL/GenBank/DDBJ whole genome shotgun (WGS) entry which is preliminary data.</text>
</comment>
<reference evidence="2 3" key="1">
    <citation type="submission" date="2024-10" db="EMBL/GenBank/DDBJ databases">
        <title>The Natural Products Discovery Center: Release of the First 8490 Sequenced Strains for Exploring Actinobacteria Biosynthetic Diversity.</title>
        <authorList>
            <person name="Kalkreuter E."/>
            <person name="Kautsar S.A."/>
            <person name="Yang D."/>
            <person name="Bader C.D."/>
            <person name="Teijaro C.N."/>
            <person name="Fluegel L."/>
            <person name="Davis C.M."/>
            <person name="Simpson J.R."/>
            <person name="Lauterbach L."/>
            <person name="Steele A.D."/>
            <person name="Gui C."/>
            <person name="Meng S."/>
            <person name="Li G."/>
            <person name="Viehrig K."/>
            <person name="Ye F."/>
            <person name="Su P."/>
            <person name="Kiefer A.F."/>
            <person name="Nichols A."/>
            <person name="Cepeda A.J."/>
            <person name="Yan W."/>
            <person name="Fan B."/>
            <person name="Jiang Y."/>
            <person name="Adhikari A."/>
            <person name="Zheng C.-J."/>
            <person name="Schuster L."/>
            <person name="Cowan T.M."/>
            <person name="Smanski M.J."/>
            <person name="Chevrette M.G."/>
            <person name="De Carvalho L.P.S."/>
            <person name="Shen B."/>
        </authorList>
    </citation>
    <scope>NUCLEOTIDE SEQUENCE [LARGE SCALE GENOMIC DNA]</scope>
    <source>
        <strain evidence="2 3">NPDC050545</strain>
    </source>
</reference>
<dbReference type="InterPro" id="IPR029068">
    <property type="entry name" value="Glyas_Bleomycin-R_OHBP_Dase"/>
</dbReference>
<feature type="domain" description="VOC" evidence="1">
    <location>
        <begin position="6"/>
        <end position="124"/>
    </location>
</feature>
<dbReference type="Gene3D" id="3.10.180.10">
    <property type="entry name" value="2,3-Dihydroxybiphenyl 1,2-Dioxygenase, domain 1"/>
    <property type="match status" value="1"/>
</dbReference>